<evidence type="ECO:0000256" key="4">
    <source>
        <dbReference type="ARBA" id="ARBA00022833"/>
    </source>
</evidence>
<keyword evidence="1" id="KW-0479">Metal-binding</keyword>
<sequence>MSFSYDFLYNNTNMNYPAYTLNQEKENFGQQVYSYYPQEVHQQPYMCFDNTYSKTDPMYPGAQPTMPLFQFDSNLNEAVVLNDDNFSIATASDLYYNNTSPSLVSTAQLTPYSTPSPQINSLYAGDTSCCEGSHNYYSQEQLFAPVEVNTKVSKRKVSSITEKRHICPICSHRSKRRHNLVEHMLTHNPMRPKSFKCSHCTRPFARKYDMKRHEKIHTR</sequence>
<gene>
    <name evidence="7" type="ORF">INT47_009066</name>
</gene>
<evidence type="ECO:0000256" key="2">
    <source>
        <dbReference type="ARBA" id="ARBA00022737"/>
    </source>
</evidence>
<dbReference type="GO" id="GO:0005634">
    <property type="term" value="C:nucleus"/>
    <property type="evidence" value="ECO:0007669"/>
    <property type="project" value="TreeGrafter"/>
</dbReference>
<dbReference type="OrthoDB" id="8117402at2759"/>
<reference evidence="7" key="1">
    <citation type="submission" date="2020-12" db="EMBL/GenBank/DDBJ databases">
        <title>Metabolic potential, ecology and presence of endohyphal bacteria is reflected in genomic diversity of Mucoromycotina.</title>
        <authorList>
            <person name="Muszewska A."/>
            <person name="Okrasinska A."/>
            <person name="Steczkiewicz K."/>
            <person name="Drgas O."/>
            <person name="Orlowska M."/>
            <person name="Perlinska-Lenart U."/>
            <person name="Aleksandrzak-Piekarczyk T."/>
            <person name="Szatraj K."/>
            <person name="Zielenkiewicz U."/>
            <person name="Pilsyk S."/>
            <person name="Malc E."/>
            <person name="Mieczkowski P."/>
            <person name="Kruszewska J.S."/>
            <person name="Biernat P."/>
            <person name="Pawlowska J."/>
        </authorList>
    </citation>
    <scope>NUCLEOTIDE SEQUENCE</scope>
    <source>
        <strain evidence="7">WA0000017839</strain>
    </source>
</reference>
<dbReference type="GO" id="GO:0043565">
    <property type="term" value="F:sequence-specific DNA binding"/>
    <property type="evidence" value="ECO:0007669"/>
    <property type="project" value="TreeGrafter"/>
</dbReference>
<dbReference type="InterPro" id="IPR013087">
    <property type="entry name" value="Znf_C2H2_type"/>
</dbReference>
<evidence type="ECO:0000256" key="1">
    <source>
        <dbReference type="ARBA" id="ARBA00022723"/>
    </source>
</evidence>
<keyword evidence="4" id="KW-0862">Zinc</keyword>
<organism evidence="7 8">
    <name type="scientific">Mucor saturninus</name>
    <dbReference type="NCBI Taxonomy" id="64648"/>
    <lineage>
        <taxon>Eukaryota</taxon>
        <taxon>Fungi</taxon>
        <taxon>Fungi incertae sedis</taxon>
        <taxon>Mucoromycota</taxon>
        <taxon>Mucoromycotina</taxon>
        <taxon>Mucoromycetes</taxon>
        <taxon>Mucorales</taxon>
        <taxon>Mucorineae</taxon>
        <taxon>Mucoraceae</taxon>
        <taxon>Mucor</taxon>
    </lineage>
</organism>
<dbReference type="SMART" id="SM00355">
    <property type="entry name" value="ZnF_C2H2"/>
    <property type="match status" value="2"/>
</dbReference>
<keyword evidence="8" id="KW-1185">Reference proteome</keyword>
<dbReference type="InterPro" id="IPR036236">
    <property type="entry name" value="Znf_C2H2_sf"/>
</dbReference>
<keyword evidence="3 5" id="KW-0863">Zinc-finger</keyword>
<dbReference type="Gene3D" id="3.30.160.60">
    <property type="entry name" value="Classic Zinc Finger"/>
    <property type="match status" value="1"/>
</dbReference>
<evidence type="ECO:0000256" key="5">
    <source>
        <dbReference type="PROSITE-ProRule" id="PRU00042"/>
    </source>
</evidence>
<dbReference type="PROSITE" id="PS50157">
    <property type="entry name" value="ZINC_FINGER_C2H2_2"/>
    <property type="match status" value="2"/>
</dbReference>
<proteinExistence type="predicted"/>
<evidence type="ECO:0000256" key="3">
    <source>
        <dbReference type="ARBA" id="ARBA00022771"/>
    </source>
</evidence>
<dbReference type="GO" id="GO:0000981">
    <property type="term" value="F:DNA-binding transcription factor activity, RNA polymerase II-specific"/>
    <property type="evidence" value="ECO:0007669"/>
    <property type="project" value="TreeGrafter"/>
</dbReference>
<dbReference type="EMBL" id="JAEPRD010000003">
    <property type="protein sequence ID" value="KAG2213393.1"/>
    <property type="molecule type" value="Genomic_DNA"/>
</dbReference>
<dbReference type="Pfam" id="PF13894">
    <property type="entry name" value="zf-C2H2_4"/>
    <property type="match status" value="1"/>
</dbReference>
<dbReference type="PROSITE" id="PS00028">
    <property type="entry name" value="ZINC_FINGER_C2H2_1"/>
    <property type="match status" value="1"/>
</dbReference>
<protein>
    <recommendedName>
        <fullName evidence="6">C2H2-type domain-containing protein</fullName>
    </recommendedName>
</protein>
<dbReference type="AlphaFoldDB" id="A0A8H7RMS2"/>
<feature type="domain" description="C2H2-type" evidence="6">
    <location>
        <begin position="165"/>
        <end position="192"/>
    </location>
</feature>
<name>A0A8H7RMS2_9FUNG</name>
<dbReference type="GO" id="GO:0008270">
    <property type="term" value="F:zinc ion binding"/>
    <property type="evidence" value="ECO:0007669"/>
    <property type="project" value="UniProtKB-KW"/>
</dbReference>
<keyword evidence="2" id="KW-0677">Repeat</keyword>
<dbReference type="Proteomes" id="UP000603453">
    <property type="component" value="Unassembled WGS sequence"/>
</dbReference>
<dbReference type="PANTHER" id="PTHR24408:SF58">
    <property type="entry name" value="TRANSCRIPTION FACTOR (TFIIIA), PUTATIVE (AFU_ORTHOLOGUE AFUA_1G05150)-RELATED"/>
    <property type="match status" value="1"/>
</dbReference>
<evidence type="ECO:0000313" key="7">
    <source>
        <dbReference type="EMBL" id="KAG2213393.1"/>
    </source>
</evidence>
<dbReference type="SUPFAM" id="SSF57667">
    <property type="entry name" value="beta-beta-alpha zinc fingers"/>
    <property type="match status" value="1"/>
</dbReference>
<evidence type="ECO:0000313" key="8">
    <source>
        <dbReference type="Proteomes" id="UP000603453"/>
    </source>
</evidence>
<evidence type="ECO:0000259" key="6">
    <source>
        <dbReference type="PROSITE" id="PS50157"/>
    </source>
</evidence>
<accession>A0A8H7RMS2</accession>
<dbReference type="PANTHER" id="PTHR24408">
    <property type="entry name" value="ZINC FINGER PROTEIN"/>
    <property type="match status" value="1"/>
</dbReference>
<feature type="domain" description="C2H2-type" evidence="6">
    <location>
        <begin position="195"/>
        <end position="219"/>
    </location>
</feature>
<comment type="caution">
    <text evidence="7">The sequence shown here is derived from an EMBL/GenBank/DDBJ whole genome shotgun (WGS) entry which is preliminary data.</text>
</comment>